<dbReference type="Proteomes" id="UP000789508">
    <property type="component" value="Unassembled WGS sequence"/>
</dbReference>
<evidence type="ECO:0000313" key="2">
    <source>
        <dbReference type="Proteomes" id="UP000789508"/>
    </source>
</evidence>
<gene>
    <name evidence="1" type="ORF">ALEPTO_LOCUS7331</name>
</gene>
<comment type="caution">
    <text evidence="1">The sequence shown here is derived from an EMBL/GenBank/DDBJ whole genome shotgun (WGS) entry which is preliminary data.</text>
</comment>
<dbReference type="EMBL" id="CAJVPS010003112">
    <property type="protein sequence ID" value="CAG8582563.1"/>
    <property type="molecule type" value="Genomic_DNA"/>
</dbReference>
<sequence length="65" mass="7467">GCEKLKLKENAINIQGTMTNIKNSIPIYEEQQIINEETASIQKILNQFKQPIPDEFTELGQPKKH</sequence>
<dbReference type="AlphaFoldDB" id="A0A9N9BWT1"/>
<feature type="non-terminal residue" evidence="1">
    <location>
        <position position="1"/>
    </location>
</feature>
<evidence type="ECO:0000313" key="1">
    <source>
        <dbReference type="EMBL" id="CAG8582563.1"/>
    </source>
</evidence>
<keyword evidence="2" id="KW-1185">Reference proteome</keyword>
<organism evidence="1 2">
    <name type="scientific">Ambispora leptoticha</name>
    <dbReference type="NCBI Taxonomy" id="144679"/>
    <lineage>
        <taxon>Eukaryota</taxon>
        <taxon>Fungi</taxon>
        <taxon>Fungi incertae sedis</taxon>
        <taxon>Mucoromycota</taxon>
        <taxon>Glomeromycotina</taxon>
        <taxon>Glomeromycetes</taxon>
        <taxon>Archaeosporales</taxon>
        <taxon>Ambisporaceae</taxon>
        <taxon>Ambispora</taxon>
    </lineage>
</organism>
<dbReference type="OrthoDB" id="2448903at2759"/>
<reference evidence="1" key="1">
    <citation type="submission" date="2021-06" db="EMBL/GenBank/DDBJ databases">
        <authorList>
            <person name="Kallberg Y."/>
            <person name="Tangrot J."/>
            <person name="Rosling A."/>
        </authorList>
    </citation>
    <scope>NUCLEOTIDE SEQUENCE</scope>
    <source>
        <strain evidence="1">FL130A</strain>
    </source>
</reference>
<protein>
    <submittedName>
        <fullName evidence="1">9097_t:CDS:1</fullName>
    </submittedName>
</protein>
<proteinExistence type="predicted"/>
<name>A0A9N9BWT1_9GLOM</name>
<accession>A0A9N9BWT1</accession>